<evidence type="ECO:0000313" key="4">
    <source>
        <dbReference type="EMBL" id="TDY64811.1"/>
    </source>
</evidence>
<dbReference type="InterPro" id="IPR036761">
    <property type="entry name" value="TTHA0802/YceI-like_sf"/>
</dbReference>
<gene>
    <name evidence="4" type="ORF">DFQ06_1734</name>
    <name evidence="3" type="ORF">JCM19300_94</name>
</gene>
<feature type="signal peptide" evidence="1">
    <location>
        <begin position="1"/>
        <end position="19"/>
    </location>
</feature>
<comment type="caution">
    <text evidence="3">The sequence shown here is derived from an EMBL/GenBank/DDBJ whole genome shotgun (WGS) entry which is preliminary data.</text>
</comment>
<dbReference type="Proteomes" id="UP000294824">
    <property type="component" value="Unassembled WGS sequence"/>
</dbReference>
<accession>A0A4V3HHC4</accession>
<evidence type="ECO:0000256" key="1">
    <source>
        <dbReference type="SAM" id="SignalP"/>
    </source>
</evidence>
<dbReference type="Gene3D" id="2.40.128.110">
    <property type="entry name" value="Lipid/polyisoprenoid-binding, YceI-like"/>
    <property type="match status" value="1"/>
</dbReference>
<evidence type="ECO:0000313" key="6">
    <source>
        <dbReference type="Proteomes" id="UP000294824"/>
    </source>
</evidence>
<feature type="domain" description="Lipid/polyisoprenoid-binding YceI-like" evidence="2">
    <location>
        <begin position="39"/>
        <end position="203"/>
    </location>
</feature>
<dbReference type="AlphaFoldDB" id="A0A090VJ08"/>
<dbReference type="EMBL" id="BBNQ01000022">
    <property type="protein sequence ID" value="GAL64736.1"/>
    <property type="molecule type" value="Genomic_DNA"/>
</dbReference>
<reference evidence="4 6" key="2">
    <citation type="submission" date="2019-03" db="EMBL/GenBank/DDBJ databases">
        <title>Genomic Encyclopedia of Type Strains, Phase III (KMG-III): the genomes of soil and plant-associated and newly described type strains.</title>
        <authorList>
            <person name="Whitman W."/>
        </authorList>
    </citation>
    <scope>NUCLEOTIDE SEQUENCE [LARGE SCALE GENOMIC DNA]</scope>
    <source>
        <strain evidence="4 6">CECT 8301</strain>
    </source>
</reference>
<dbReference type="EMBL" id="SORL01000007">
    <property type="protein sequence ID" value="TDY64811.1"/>
    <property type="molecule type" value="Genomic_DNA"/>
</dbReference>
<dbReference type="OrthoDB" id="5292899at2"/>
<proteinExistence type="predicted"/>
<sequence length="209" mass="22941">MKKISILFLAMAVSLASCKNEKKDNTTTETVTTETAVQYVVKPEATSVKWTAYKTTEKKPVGGEFKVLRFDEKTGATPEEALNNLSFSIPVSSVFTNDATNTRDAKIKTSFFGAMLDTELLTGTIKYANGAYSAAITMNGVTSDLPLEVKITEERRVVMTGVMDLKEWDALGALESLNKVCFDLHKGSDGVSKTWDDVAIEVNTFLREN</sequence>
<evidence type="ECO:0000259" key="2">
    <source>
        <dbReference type="Pfam" id="PF04264"/>
    </source>
</evidence>
<dbReference type="Pfam" id="PF04264">
    <property type="entry name" value="YceI"/>
    <property type="match status" value="1"/>
</dbReference>
<reference evidence="3 5" key="1">
    <citation type="journal article" date="2014" name="Genome Announc.">
        <title>Draft Genome Sequences of Marine Flavobacterium Algibacter lectus Strains SS8 and NR4.</title>
        <authorList>
            <person name="Takatani N."/>
            <person name="Nakanishi M."/>
            <person name="Meirelles P."/>
            <person name="Mino S."/>
            <person name="Suda W."/>
            <person name="Oshima K."/>
            <person name="Hattori M."/>
            <person name="Ohkuma M."/>
            <person name="Hosokawa M."/>
            <person name="Miyashita K."/>
            <person name="Thompson F.L."/>
            <person name="Niwa A."/>
            <person name="Sawabe T."/>
            <person name="Sawabe T."/>
        </authorList>
    </citation>
    <scope>NUCLEOTIDE SEQUENCE [LARGE SCALE GENOMIC DNA]</scope>
    <source>
        <strain evidence="3 5">JCM 19300</strain>
    </source>
</reference>
<dbReference type="RefSeq" id="WP_042506538.1">
    <property type="nucleotide sequence ID" value="NZ_BBNQ01000022.1"/>
</dbReference>
<feature type="chain" id="PRO_5010408327" evidence="1">
    <location>
        <begin position="20"/>
        <end position="209"/>
    </location>
</feature>
<evidence type="ECO:0000313" key="5">
    <source>
        <dbReference type="Proteomes" id="UP000029644"/>
    </source>
</evidence>
<accession>A0A090VJ08</accession>
<dbReference type="PROSITE" id="PS51257">
    <property type="entry name" value="PROKAR_LIPOPROTEIN"/>
    <property type="match status" value="1"/>
</dbReference>
<keyword evidence="1" id="KW-0732">Signal</keyword>
<dbReference type="InterPro" id="IPR007372">
    <property type="entry name" value="Lipid/polyisoprenoid-bd_YceI"/>
</dbReference>
<protein>
    <submittedName>
        <fullName evidence="4">YceI-like domain-containing protein</fullName>
    </submittedName>
</protein>
<evidence type="ECO:0000313" key="3">
    <source>
        <dbReference type="EMBL" id="GAL64736.1"/>
    </source>
</evidence>
<name>A0A090VJ08_9FLAO</name>
<organism evidence="3 5">
    <name type="scientific">Algibacter lectus</name>
    <dbReference type="NCBI Taxonomy" id="221126"/>
    <lineage>
        <taxon>Bacteria</taxon>
        <taxon>Pseudomonadati</taxon>
        <taxon>Bacteroidota</taxon>
        <taxon>Flavobacteriia</taxon>
        <taxon>Flavobacteriales</taxon>
        <taxon>Flavobacteriaceae</taxon>
        <taxon>Algibacter</taxon>
    </lineage>
</organism>
<keyword evidence="6" id="KW-1185">Reference proteome</keyword>
<dbReference type="Proteomes" id="UP000029644">
    <property type="component" value="Unassembled WGS sequence"/>
</dbReference>